<proteinExistence type="predicted"/>
<feature type="non-terminal residue" evidence="1">
    <location>
        <position position="53"/>
    </location>
</feature>
<dbReference type="AlphaFoldDB" id="A0A0L0FA93"/>
<keyword evidence="2" id="KW-1185">Reference proteome</keyword>
<reference evidence="1 2" key="1">
    <citation type="submission" date="2011-02" db="EMBL/GenBank/DDBJ databases">
        <title>The Genome Sequence of Sphaeroforma arctica JP610.</title>
        <authorList>
            <consortium name="The Broad Institute Genome Sequencing Platform"/>
            <person name="Russ C."/>
            <person name="Cuomo C."/>
            <person name="Young S.K."/>
            <person name="Zeng Q."/>
            <person name="Gargeya S."/>
            <person name="Alvarado L."/>
            <person name="Berlin A."/>
            <person name="Chapman S.B."/>
            <person name="Chen Z."/>
            <person name="Freedman E."/>
            <person name="Gellesch M."/>
            <person name="Goldberg J."/>
            <person name="Griggs A."/>
            <person name="Gujja S."/>
            <person name="Heilman E."/>
            <person name="Heiman D."/>
            <person name="Howarth C."/>
            <person name="Mehta T."/>
            <person name="Neiman D."/>
            <person name="Pearson M."/>
            <person name="Roberts A."/>
            <person name="Saif S."/>
            <person name="Shea T."/>
            <person name="Shenoy N."/>
            <person name="Sisk P."/>
            <person name="Stolte C."/>
            <person name="Sykes S."/>
            <person name="White J."/>
            <person name="Yandava C."/>
            <person name="Burger G."/>
            <person name="Gray M.W."/>
            <person name="Holland P.W.H."/>
            <person name="King N."/>
            <person name="Lang F.B.F."/>
            <person name="Roger A.J."/>
            <person name="Ruiz-Trillo I."/>
            <person name="Haas B."/>
            <person name="Nusbaum C."/>
            <person name="Birren B."/>
        </authorList>
    </citation>
    <scope>NUCLEOTIDE SEQUENCE [LARGE SCALE GENOMIC DNA]</scope>
    <source>
        <strain evidence="1 2">JP610</strain>
    </source>
</reference>
<name>A0A0L0FA93_9EUKA</name>
<sequence>MSLSTHERRVRLMENDIESKLTSLSKLNTSDNATDGESAFEVKCEELRNMLDK</sequence>
<dbReference type="Proteomes" id="UP000054560">
    <property type="component" value="Unassembled WGS sequence"/>
</dbReference>
<gene>
    <name evidence="1" type="ORF">SARC_13824</name>
</gene>
<evidence type="ECO:0000313" key="1">
    <source>
        <dbReference type="EMBL" id="KNC73617.1"/>
    </source>
</evidence>
<accession>A0A0L0FA93</accession>
<protein>
    <submittedName>
        <fullName evidence="1">Uncharacterized protein</fullName>
    </submittedName>
</protein>
<organism evidence="1 2">
    <name type="scientific">Sphaeroforma arctica JP610</name>
    <dbReference type="NCBI Taxonomy" id="667725"/>
    <lineage>
        <taxon>Eukaryota</taxon>
        <taxon>Ichthyosporea</taxon>
        <taxon>Ichthyophonida</taxon>
        <taxon>Sphaeroforma</taxon>
    </lineage>
</organism>
<dbReference type="RefSeq" id="XP_014147519.1">
    <property type="nucleotide sequence ID" value="XM_014292044.1"/>
</dbReference>
<dbReference type="EMBL" id="KQ245383">
    <property type="protein sequence ID" value="KNC73617.1"/>
    <property type="molecule type" value="Genomic_DNA"/>
</dbReference>
<dbReference type="GeneID" id="25914328"/>
<evidence type="ECO:0000313" key="2">
    <source>
        <dbReference type="Proteomes" id="UP000054560"/>
    </source>
</evidence>